<keyword evidence="1" id="KW-0808">Transferase</keyword>
<dbReference type="GO" id="GO:0005829">
    <property type="term" value="C:cytosol"/>
    <property type="evidence" value="ECO:0007669"/>
    <property type="project" value="TreeGrafter"/>
</dbReference>
<dbReference type="Pfam" id="PF00581">
    <property type="entry name" value="Rhodanese"/>
    <property type="match status" value="1"/>
</dbReference>
<dbReference type="SMART" id="SM00450">
    <property type="entry name" value="RHOD"/>
    <property type="match status" value="1"/>
</dbReference>
<dbReference type="CDD" id="cd00757">
    <property type="entry name" value="ThiF_MoeB_HesA_family"/>
    <property type="match status" value="1"/>
</dbReference>
<organism evidence="5 6">
    <name type="scientific">Kocuria dechangensis</name>
    <dbReference type="NCBI Taxonomy" id="1176249"/>
    <lineage>
        <taxon>Bacteria</taxon>
        <taxon>Bacillati</taxon>
        <taxon>Actinomycetota</taxon>
        <taxon>Actinomycetes</taxon>
        <taxon>Micrococcales</taxon>
        <taxon>Micrococcaceae</taxon>
        <taxon>Kocuria</taxon>
    </lineage>
</organism>
<dbReference type="Gene3D" id="3.40.50.720">
    <property type="entry name" value="NAD(P)-binding Rossmann-like Domain"/>
    <property type="match status" value="1"/>
</dbReference>
<evidence type="ECO:0000256" key="2">
    <source>
        <dbReference type="ARBA" id="ARBA00022741"/>
    </source>
</evidence>
<protein>
    <submittedName>
        <fullName evidence="5">Adenylyltransferase/sulfurtransferase MoeZ</fullName>
    </submittedName>
</protein>
<dbReference type="Gene3D" id="3.40.250.10">
    <property type="entry name" value="Rhodanese-like domain"/>
    <property type="match status" value="1"/>
</dbReference>
<comment type="caution">
    <text evidence="5">The sequence shown here is derived from an EMBL/GenBank/DDBJ whole genome shotgun (WGS) entry which is preliminary data.</text>
</comment>
<evidence type="ECO:0000256" key="1">
    <source>
        <dbReference type="ARBA" id="ARBA00022679"/>
    </source>
</evidence>
<dbReference type="FunFam" id="3.40.50.720:FF:000033">
    <property type="entry name" value="Adenylyltransferase and sulfurtransferase MOCS3"/>
    <property type="match status" value="1"/>
</dbReference>
<dbReference type="InterPro" id="IPR045886">
    <property type="entry name" value="ThiF/MoeB/HesA"/>
</dbReference>
<dbReference type="InterPro" id="IPR001763">
    <property type="entry name" value="Rhodanese-like_dom"/>
</dbReference>
<evidence type="ECO:0000259" key="4">
    <source>
        <dbReference type="PROSITE" id="PS50206"/>
    </source>
</evidence>
<proteinExistence type="predicted"/>
<accession>A0A917GIJ3</accession>
<name>A0A917GIJ3_9MICC</name>
<dbReference type="EMBL" id="BMEQ01000002">
    <property type="protein sequence ID" value="GGG47560.1"/>
    <property type="molecule type" value="Genomic_DNA"/>
</dbReference>
<sequence length="400" mass="42144">MSPLPPLVEPGPELTPEEIERYARHLSLPQVGPLGQRRLKNARVLVVGAGGLGAPALQYLAAAGVGTLGIVDDDVVAASNLQRQVIHTVADVGRPKVDSAADAVARLNPLVEVRAHPVRLTADNALDLVDRYDLVLDGADNFATRYLVGDATTLTGTPCVWGSILRFEGQVSVFWAGHGPTYRDLYPEAPPAGEVPSCAEGGVVGVLPATIGSVMVTEAVKLITGIGEPLLGRVLLHDALAMTWRELRLTADPDAAPVERVEDPEAACALPPDGAGPAEGLPAPGEALAAPALAELLARRARGEAEFALVDVREDWERELVSIPGAVPVPLQELLDRGPEALPAGARGSDLVLHCKAGTRSATALAALRPHFAGREERLRHLEGGVLAWVEQVEPDKPRY</sequence>
<keyword evidence="5" id="KW-0548">Nucleotidyltransferase</keyword>
<feature type="domain" description="Rhodanese" evidence="4">
    <location>
        <begin position="303"/>
        <end position="398"/>
    </location>
</feature>
<dbReference type="GO" id="GO:0008641">
    <property type="term" value="F:ubiquitin-like modifier activating enzyme activity"/>
    <property type="evidence" value="ECO:0007669"/>
    <property type="project" value="InterPro"/>
</dbReference>
<dbReference type="PROSITE" id="PS50206">
    <property type="entry name" value="RHODANESE_3"/>
    <property type="match status" value="1"/>
</dbReference>
<dbReference type="CDD" id="cd00158">
    <property type="entry name" value="RHOD"/>
    <property type="match status" value="1"/>
</dbReference>
<evidence type="ECO:0000256" key="3">
    <source>
        <dbReference type="ARBA" id="ARBA00022840"/>
    </source>
</evidence>
<dbReference type="InterPro" id="IPR000594">
    <property type="entry name" value="ThiF_NAD_FAD-bd"/>
</dbReference>
<keyword evidence="3" id="KW-0067">ATP-binding</keyword>
<evidence type="ECO:0000313" key="6">
    <source>
        <dbReference type="Proteomes" id="UP000638848"/>
    </source>
</evidence>
<dbReference type="Pfam" id="PF00899">
    <property type="entry name" value="ThiF"/>
    <property type="match status" value="1"/>
</dbReference>
<dbReference type="SUPFAM" id="SSF69572">
    <property type="entry name" value="Activating enzymes of the ubiquitin-like proteins"/>
    <property type="match status" value="1"/>
</dbReference>
<dbReference type="PANTHER" id="PTHR10953:SF102">
    <property type="entry name" value="ADENYLYLTRANSFERASE AND SULFURTRANSFERASE MOCS3"/>
    <property type="match status" value="1"/>
</dbReference>
<evidence type="ECO:0000313" key="5">
    <source>
        <dbReference type="EMBL" id="GGG47560.1"/>
    </source>
</evidence>
<dbReference type="NCBIfam" id="NF004281">
    <property type="entry name" value="PRK05690.1"/>
    <property type="match status" value="1"/>
</dbReference>
<dbReference type="InterPro" id="IPR035985">
    <property type="entry name" value="Ubiquitin-activating_enz"/>
</dbReference>
<keyword evidence="2" id="KW-0547">Nucleotide-binding</keyword>
<dbReference type="InterPro" id="IPR036873">
    <property type="entry name" value="Rhodanese-like_dom_sf"/>
</dbReference>
<dbReference type="AlphaFoldDB" id="A0A917GIJ3"/>
<dbReference type="RefSeq" id="WP_188534467.1">
    <property type="nucleotide sequence ID" value="NZ_BMEQ01000002.1"/>
</dbReference>
<dbReference type="PANTHER" id="PTHR10953">
    <property type="entry name" value="UBIQUITIN-ACTIVATING ENZYME E1"/>
    <property type="match status" value="1"/>
</dbReference>
<reference evidence="5" key="2">
    <citation type="submission" date="2020-09" db="EMBL/GenBank/DDBJ databases">
        <authorList>
            <person name="Sun Q."/>
            <person name="Zhou Y."/>
        </authorList>
    </citation>
    <scope>NUCLEOTIDE SEQUENCE</scope>
    <source>
        <strain evidence="5">CGMCC 1.12187</strain>
    </source>
</reference>
<dbReference type="GO" id="GO:0005524">
    <property type="term" value="F:ATP binding"/>
    <property type="evidence" value="ECO:0007669"/>
    <property type="project" value="UniProtKB-KW"/>
</dbReference>
<dbReference type="SUPFAM" id="SSF52821">
    <property type="entry name" value="Rhodanese/Cell cycle control phosphatase"/>
    <property type="match status" value="1"/>
</dbReference>
<gene>
    <name evidence="5" type="primary">moeZ</name>
    <name evidence="5" type="ORF">GCM10011374_07460</name>
</gene>
<keyword evidence="6" id="KW-1185">Reference proteome</keyword>
<reference evidence="5" key="1">
    <citation type="journal article" date="2014" name="Int. J. Syst. Evol. Microbiol.">
        <title>Complete genome sequence of Corynebacterium casei LMG S-19264T (=DSM 44701T), isolated from a smear-ripened cheese.</title>
        <authorList>
            <consortium name="US DOE Joint Genome Institute (JGI-PGF)"/>
            <person name="Walter F."/>
            <person name="Albersmeier A."/>
            <person name="Kalinowski J."/>
            <person name="Ruckert C."/>
        </authorList>
    </citation>
    <scope>NUCLEOTIDE SEQUENCE</scope>
    <source>
        <strain evidence="5">CGMCC 1.12187</strain>
    </source>
</reference>
<dbReference type="GO" id="GO:0004792">
    <property type="term" value="F:thiosulfate-cyanide sulfurtransferase activity"/>
    <property type="evidence" value="ECO:0007669"/>
    <property type="project" value="TreeGrafter"/>
</dbReference>
<dbReference type="GO" id="GO:0008146">
    <property type="term" value="F:sulfotransferase activity"/>
    <property type="evidence" value="ECO:0007669"/>
    <property type="project" value="TreeGrafter"/>
</dbReference>
<dbReference type="GO" id="GO:0016779">
    <property type="term" value="F:nucleotidyltransferase activity"/>
    <property type="evidence" value="ECO:0007669"/>
    <property type="project" value="UniProtKB-KW"/>
</dbReference>
<dbReference type="Proteomes" id="UP000638848">
    <property type="component" value="Unassembled WGS sequence"/>
</dbReference>